<dbReference type="RefSeq" id="WP_147456670.1">
    <property type="nucleotide sequence ID" value="NZ_QHCT01000007.1"/>
</dbReference>
<evidence type="ECO:0000313" key="2">
    <source>
        <dbReference type="EMBL" id="RHX85709.1"/>
    </source>
</evidence>
<comment type="caution">
    <text evidence="2">The sequence shown here is derived from an EMBL/GenBank/DDBJ whole genome shotgun (WGS) entry which is preliminary data.</text>
</comment>
<accession>A0A396YR59</accession>
<dbReference type="AlphaFoldDB" id="A0A396YR59"/>
<evidence type="ECO:0000256" key="1">
    <source>
        <dbReference type="SAM" id="MobiDB-lite"/>
    </source>
</evidence>
<evidence type="ECO:0000313" key="3">
    <source>
        <dbReference type="Proteomes" id="UP000265798"/>
    </source>
</evidence>
<name>A0A396YR59_9LEPT</name>
<organism evidence="2 3">
    <name type="scientific">Leptospira stimsonii</name>
    <dbReference type="NCBI Taxonomy" id="2202203"/>
    <lineage>
        <taxon>Bacteria</taxon>
        <taxon>Pseudomonadati</taxon>
        <taxon>Spirochaetota</taxon>
        <taxon>Spirochaetia</taxon>
        <taxon>Leptospirales</taxon>
        <taxon>Leptospiraceae</taxon>
        <taxon>Leptospira</taxon>
    </lineage>
</organism>
<feature type="region of interest" description="Disordered" evidence="1">
    <location>
        <begin position="113"/>
        <end position="179"/>
    </location>
</feature>
<reference evidence="3" key="1">
    <citation type="submission" date="2018-05" db="EMBL/GenBank/DDBJ databases">
        <title>Leptospira yasudae sp. nov. and Leptospira stimsonii sp. nov., two pathogenic species of the genus Leptospira isolated from environmental sources.</title>
        <authorList>
            <person name="Casanovas-Massana A."/>
            <person name="Hamond C."/>
            <person name="Santos L.A."/>
            <person name="Hacker K.P."/>
            <person name="Balassiano I."/>
            <person name="Medeiros M.A."/>
            <person name="Reis M.G."/>
            <person name="Ko A.I."/>
            <person name="Wunder E.A."/>
        </authorList>
    </citation>
    <scope>NUCLEOTIDE SEQUENCE [LARGE SCALE GENOMIC DNA]</scope>
    <source>
        <strain evidence="3">Yale</strain>
    </source>
</reference>
<dbReference type="OrthoDB" id="342615at2"/>
<gene>
    <name evidence="2" type="ORF">DLM75_19455</name>
</gene>
<sequence length="179" mass="19850">MSHSNFEVFSENFINKHKQASLGKWFGLESLNLDGKPFGAFFQGELVLKLGAEKISEIIERYPGAKLFDPSGRGRAMKDWLQIPIEFQEDWDSLSESAILFALANLGPAPKKAAVKKSAKKKAPAKKKSAPKKKAAKAKKAAVKKAKPKPKTKVKPKTKKKVVKKKAPKKKAIAKKRKK</sequence>
<proteinExistence type="predicted"/>
<protein>
    <submittedName>
        <fullName evidence="2">DUF773 domain-containing protein</fullName>
    </submittedName>
</protein>
<dbReference type="EMBL" id="QHCT01000007">
    <property type="protein sequence ID" value="RHX85709.1"/>
    <property type="molecule type" value="Genomic_DNA"/>
</dbReference>
<dbReference type="SUPFAM" id="SSF159894">
    <property type="entry name" value="YgaC/TfoX-N like"/>
    <property type="match status" value="1"/>
</dbReference>
<dbReference type="Proteomes" id="UP000265798">
    <property type="component" value="Unassembled WGS sequence"/>
</dbReference>